<keyword evidence="2" id="KW-0489">Methyltransferase</keyword>
<organism evidence="2 3">
    <name type="scientific">Paenibacillus konkukensis</name>
    <dbReference type="NCBI Taxonomy" id="2020716"/>
    <lineage>
        <taxon>Bacteria</taxon>
        <taxon>Bacillati</taxon>
        <taxon>Bacillota</taxon>
        <taxon>Bacilli</taxon>
        <taxon>Bacillales</taxon>
        <taxon>Paenibacillaceae</taxon>
        <taxon>Paenibacillus</taxon>
    </lineage>
</organism>
<dbReference type="PANTHER" id="PTHR34934:SF1">
    <property type="entry name" value="FLAVIN-DEPENDENT THYMIDYLATE SYNTHASE"/>
    <property type="match status" value="1"/>
</dbReference>
<dbReference type="InterPro" id="IPR003669">
    <property type="entry name" value="Thymidylate_synthase_ThyX"/>
</dbReference>
<dbReference type="Gene3D" id="3.30.1360.170">
    <property type="match status" value="1"/>
</dbReference>
<evidence type="ECO:0000256" key="1">
    <source>
        <dbReference type="NCBIfam" id="TIGR02170"/>
    </source>
</evidence>
<dbReference type="PROSITE" id="PS51331">
    <property type="entry name" value="THYX"/>
    <property type="match status" value="1"/>
</dbReference>
<name>A0ABY4RI90_9BACL</name>
<dbReference type="EMBL" id="CP027059">
    <property type="protein sequence ID" value="UQZ81840.1"/>
    <property type="molecule type" value="Genomic_DNA"/>
</dbReference>
<dbReference type="Proteomes" id="UP001057134">
    <property type="component" value="Chromosome"/>
</dbReference>
<keyword evidence="2" id="KW-0808">Transferase</keyword>
<sequence>MDIGPLERFDAGDQLSLGGCGYSSNQMYRAFKEETPLHTTIRLELADLEEPYVKVWEHDPQEAAQYESFIGSGYSFGGYIAAFACFGRRRIHHAERGEKTMSFIEVLDKGYVRLVNHMGADLTVVNAARVSYAKESTELSDKDIRLIRFLAREGHTSPFRHVMLQYEIYAPLMVARQWWKYVVGSAHYEGTGDSLEAWNESSRRYITEEPAFYIPASGEWRSQPAHSKQGSGELSPTEQGHKLTAELREYIEEGIRKYEAALNDGVCAEQARLFLPAYGMYVRWYWTASLQSICHFLNQRLEHDAQKEIQEYAKAILELSKPLYPVSLDELIGSH</sequence>
<gene>
    <name evidence="2" type="primary">thyX</name>
    <name evidence="2" type="ORF">SK3146_00996</name>
</gene>
<dbReference type="EC" id="2.1.1.148" evidence="1"/>
<protein>
    <recommendedName>
        <fullName evidence="1">FAD-dependent thymidylate synthase</fullName>
        <ecNumber evidence="1">2.1.1.148</ecNumber>
    </recommendedName>
</protein>
<dbReference type="Pfam" id="PF02511">
    <property type="entry name" value="Thy1"/>
    <property type="match status" value="1"/>
</dbReference>
<dbReference type="GO" id="GO:0050797">
    <property type="term" value="F:thymidylate synthase (FAD) activity"/>
    <property type="evidence" value="ECO:0007669"/>
    <property type="project" value="UniProtKB-EC"/>
</dbReference>
<dbReference type="GO" id="GO:0032259">
    <property type="term" value="P:methylation"/>
    <property type="evidence" value="ECO:0007669"/>
    <property type="project" value="UniProtKB-KW"/>
</dbReference>
<dbReference type="CDD" id="cd20175">
    <property type="entry name" value="ThyX"/>
    <property type="match status" value="1"/>
</dbReference>
<dbReference type="InterPro" id="IPR036098">
    <property type="entry name" value="Thymidylate_synthase_ThyX_sf"/>
</dbReference>
<dbReference type="NCBIfam" id="TIGR02170">
    <property type="entry name" value="thyX"/>
    <property type="match status" value="1"/>
</dbReference>
<accession>A0ABY4RI90</accession>
<evidence type="ECO:0000313" key="2">
    <source>
        <dbReference type="EMBL" id="UQZ81840.1"/>
    </source>
</evidence>
<dbReference type="PANTHER" id="PTHR34934">
    <property type="entry name" value="FLAVIN-DEPENDENT THYMIDYLATE SYNTHASE"/>
    <property type="match status" value="1"/>
</dbReference>
<proteinExistence type="predicted"/>
<evidence type="ECO:0000313" key="3">
    <source>
        <dbReference type="Proteomes" id="UP001057134"/>
    </source>
</evidence>
<reference evidence="2" key="1">
    <citation type="submission" date="2018-02" db="EMBL/GenBank/DDBJ databases">
        <authorList>
            <person name="Kim S.-K."/>
            <person name="Jung H.-I."/>
            <person name="Lee S.-W."/>
        </authorList>
    </citation>
    <scope>NUCLEOTIDE SEQUENCE</scope>
    <source>
        <strain evidence="2">SK3146</strain>
    </source>
</reference>
<reference evidence="2" key="2">
    <citation type="journal article" date="2021" name="J Anim Sci Technol">
        <title>Complete genome sequence of Paenibacillus konkukensis sp. nov. SK3146 as a potential probiotic strain.</title>
        <authorList>
            <person name="Jung H.I."/>
            <person name="Park S."/>
            <person name="Niu K.M."/>
            <person name="Lee S.W."/>
            <person name="Kothari D."/>
            <person name="Yi K.J."/>
            <person name="Kim S.K."/>
        </authorList>
    </citation>
    <scope>NUCLEOTIDE SEQUENCE</scope>
    <source>
        <strain evidence="2">SK3146</strain>
    </source>
</reference>
<keyword evidence="3" id="KW-1185">Reference proteome</keyword>
<dbReference type="SUPFAM" id="SSF69796">
    <property type="entry name" value="Thymidylate synthase-complementing protein Thy1"/>
    <property type="match status" value="1"/>
</dbReference>